<dbReference type="InterPro" id="IPR027409">
    <property type="entry name" value="GroEL-like_apical_dom_sf"/>
</dbReference>
<dbReference type="NCBIfam" id="TIGR02343">
    <property type="entry name" value="chap_CCT_epsi"/>
    <property type="match status" value="1"/>
</dbReference>
<dbReference type="InterPro" id="IPR053374">
    <property type="entry name" value="TCP-1_chaperonin"/>
</dbReference>
<dbReference type="NCBIfam" id="NF041082">
    <property type="entry name" value="thermosome_alpha"/>
    <property type="match status" value="1"/>
</dbReference>
<dbReference type="Pfam" id="PF00118">
    <property type="entry name" value="Cpn60_TCP1"/>
    <property type="match status" value="1"/>
</dbReference>
<dbReference type="Gene3D" id="3.50.7.10">
    <property type="entry name" value="GroEL"/>
    <property type="match status" value="1"/>
</dbReference>
<gene>
    <name evidence="11" type="primary">LOC117568527</name>
</gene>
<keyword evidence="4 9" id="KW-0547">Nucleotide-binding</keyword>
<dbReference type="FunFam" id="3.50.7.10:FF:000003">
    <property type="entry name" value="T-complex protein 1 subunit epsilon"/>
    <property type="match status" value="1"/>
</dbReference>
<dbReference type="CDD" id="cd03339">
    <property type="entry name" value="TCP1_epsilon"/>
    <property type="match status" value="1"/>
</dbReference>
<keyword evidence="10" id="KW-1185">Reference proteome</keyword>
<dbReference type="RefSeq" id="XP_034105121.1">
    <property type="nucleotide sequence ID" value="XM_034249230.2"/>
</dbReference>
<dbReference type="GO" id="GO:0005524">
    <property type="term" value="F:ATP binding"/>
    <property type="evidence" value="ECO:0007669"/>
    <property type="project" value="UniProtKB-KW"/>
</dbReference>
<sequence length="541" mass="59102">MSAFPGTFAFDEYGRPFIILRDQEQQKRITGTDAIKTHIMAARQIASTLKTSLGPKGLDKIMVSSDGDVTVTNDGATIMKLMEVDHEIAKLMVQLSQSQDDEIGDGTTGVVVLAGALLEQAEGLIDRGIHPIRIADGFELAAQCAIKQLDAIAEPFPVDPKNKEPLIQIAMTTLGSKIVNKCHRQMAEMAVDAVLNVADIEKKDVNFELIKIETKVGGRMEDSMLVKGVIVDKTLSHSQMPKELKNAKLAILTCPFEPPKPKTKHKLDVTSAEDYRALREYEQEKFTQMVKQVKDAGATLAICQWGFDDEANHLLLQQELPAVRWVGGPEIELIAIATGGRIVPRFEELTPEKLGHAGLVREMAFGTSKDKMLVIEECKNSKAVTIFLRGGNAMIIAEAKRSIHDAICVVRSLVKDSRIVYGGGAAEISCSLAVAKEADQLSTLEQYAFRSFSVALESIPLALAENSGLHPIETLSELKASQVAEKNSSLGVDCMLTGDSDMKNHNVVESLNSKKQQILLSTQLVKMILKIDDVRSKNNGM</sequence>
<dbReference type="NCBIfam" id="NF041083">
    <property type="entry name" value="thermosome_beta"/>
    <property type="match status" value="1"/>
</dbReference>
<evidence type="ECO:0000256" key="8">
    <source>
        <dbReference type="ARBA" id="ARBA00033325"/>
    </source>
</evidence>
<dbReference type="InterPro" id="IPR017998">
    <property type="entry name" value="Chaperone_TCP-1"/>
</dbReference>
<name>A0A6P8WN56_DROAB</name>
<evidence type="ECO:0000256" key="6">
    <source>
        <dbReference type="ARBA" id="ARBA00023186"/>
    </source>
</evidence>
<evidence type="ECO:0000256" key="9">
    <source>
        <dbReference type="RuleBase" id="RU004187"/>
    </source>
</evidence>
<keyword evidence="6 9" id="KW-0143">Chaperone</keyword>
<comment type="similarity">
    <text evidence="2 9">Belongs to the TCP-1 chaperonin family.</text>
</comment>
<dbReference type="InterPro" id="IPR002194">
    <property type="entry name" value="Chaperonin_TCP-1_CS"/>
</dbReference>
<evidence type="ECO:0000256" key="4">
    <source>
        <dbReference type="ARBA" id="ARBA00022741"/>
    </source>
</evidence>
<dbReference type="OrthoDB" id="10248520at2759"/>
<organism evidence="10 11">
    <name type="scientific">Drosophila albomicans</name>
    <name type="common">Fruit fly</name>
    <dbReference type="NCBI Taxonomy" id="7291"/>
    <lineage>
        <taxon>Eukaryota</taxon>
        <taxon>Metazoa</taxon>
        <taxon>Ecdysozoa</taxon>
        <taxon>Arthropoda</taxon>
        <taxon>Hexapoda</taxon>
        <taxon>Insecta</taxon>
        <taxon>Pterygota</taxon>
        <taxon>Neoptera</taxon>
        <taxon>Endopterygota</taxon>
        <taxon>Diptera</taxon>
        <taxon>Brachycera</taxon>
        <taxon>Muscomorpha</taxon>
        <taxon>Ephydroidea</taxon>
        <taxon>Drosophilidae</taxon>
        <taxon>Drosophila</taxon>
    </lineage>
</organism>
<dbReference type="GO" id="GO:0016887">
    <property type="term" value="F:ATP hydrolysis activity"/>
    <property type="evidence" value="ECO:0007669"/>
    <property type="project" value="InterPro"/>
</dbReference>
<dbReference type="GeneID" id="117568527"/>
<dbReference type="PRINTS" id="PR00304">
    <property type="entry name" value="TCOMPLEXTCP1"/>
</dbReference>
<dbReference type="Gene3D" id="1.10.560.10">
    <property type="entry name" value="GroEL-like equatorial domain"/>
    <property type="match status" value="1"/>
</dbReference>
<dbReference type="SUPFAM" id="SSF48592">
    <property type="entry name" value="GroEL equatorial domain-like"/>
    <property type="match status" value="1"/>
</dbReference>
<dbReference type="InterPro" id="IPR002423">
    <property type="entry name" value="Cpn60/GroEL/TCP-1"/>
</dbReference>
<dbReference type="AlphaFoldDB" id="A0A6P8WN56"/>
<dbReference type="SUPFAM" id="SSF54849">
    <property type="entry name" value="GroEL-intermediate domain like"/>
    <property type="match status" value="1"/>
</dbReference>
<dbReference type="InterPro" id="IPR054827">
    <property type="entry name" value="thermosome_alpha"/>
</dbReference>
<dbReference type="Proteomes" id="UP000515160">
    <property type="component" value="Chromosome 3"/>
</dbReference>
<evidence type="ECO:0000313" key="11">
    <source>
        <dbReference type="RefSeq" id="XP_034105121.1"/>
    </source>
</evidence>
<keyword evidence="5 9" id="KW-0067">ATP-binding</keyword>
<evidence type="ECO:0000256" key="7">
    <source>
        <dbReference type="ARBA" id="ARBA00024086"/>
    </source>
</evidence>
<keyword evidence="3" id="KW-0963">Cytoplasm</keyword>
<dbReference type="InterPro" id="IPR012718">
    <property type="entry name" value="Chap_CCT_epsi"/>
</dbReference>
<dbReference type="SUPFAM" id="SSF52029">
    <property type="entry name" value="GroEL apical domain-like"/>
    <property type="match status" value="1"/>
</dbReference>
<dbReference type="InterPro" id="IPR027410">
    <property type="entry name" value="TCP-1-like_intermed_sf"/>
</dbReference>
<reference evidence="11" key="1">
    <citation type="submission" date="2025-08" db="UniProtKB">
        <authorList>
            <consortium name="RefSeq"/>
        </authorList>
    </citation>
    <scope>IDENTIFICATION</scope>
    <source>
        <strain evidence="11">15112-1751.03</strain>
        <tissue evidence="11">Whole Adult</tissue>
    </source>
</reference>
<dbReference type="GO" id="GO:0140662">
    <property type="term" value="F:ATP-dependent protein folding chaperone"/>
    <property type="evidence" value="ECO:0007669"/>
    <property type="project" value="InterPro"/>
</dbReference>
<dbReference type="InterPro" id="IPR027413">
    <property type="entry name" value="GROEL-like_equatorial_sf"/>
</dbReference>
<evidence type="ECO:0000256" key="5">
    <source>
        <dbReference type="ARBA" id="ARBA00022840"/>
    </source>
</evidence>
<evidence type="ECO:0000256" key="1">
    <source>
        <dbReference type="ARBA" id="ARBA00004496"/>
    </source>
</evidence>
<dbReference type="FunFam" id="1.10.560.10:FF:000053">
    <property type="entry name" value="T-complex protein 1 subunit delta"/>
    <property type="match status" value="1"/>
</dbReference>
<comment type="subcellular location">
    <subcellularLocation>
        <location evidence="1">Cytoplasm</location>
    </subcellularLocation>
</comment>
<dbReference type="PROSITE" id="PS00995">
    <property type="entry name" value="TCP1_3"/>
    <property type="match status" value="1"/>
</dbReference>
<dbReference type="PANTHER" id="PTHR11353">
    <property type="entry name" value="CHAPERONIN"/>
    <property type="match status" value="1"/>
</dbReference>
<evidence type="ECO:0000256" key="3">
    <source>
        <dbReference type="ARBA" id="ARBA00022490"/>
    </source>
</evidence>
<evidence type="ECO:0000256" key="2">
    <source>
        <dbReference type="ARBA" id="ARBA00008020"/>
    </source>
</evidence>
<dbReference type="Gene3D" id="3.30.260.10">
    <property type="entry name" value="TCP-1-like chaperonin intermediate domain"/>
    <property type="match status" value="1"/>
</dbReference>
<accession>A0A6P8WN56</accession>
<proteinExistence type="inferred from homology"/>
<dbReference type="CTD" id="22948"/>
<evidence type="ECO:0000313" key="10">
    <source>
        <dbReference type="Proteomes" id="UP000515160"/>
    </source>
</evidence>
<dbReference type="PROSITE" id="PS00750">
    <property type="entry name" value="TCP1_1"/>
    <property type="match status" value="1"/>
</dbReference>
<dbReference type="GO" id="GO:0051082">
    <property type="term" value="F:unfolded protein binding"/>
    <property type="evidence" value="ECO:0007669"/>
    <property type="project" value="InterPro"/>
</dbReference>
<dbReference type="GO" id="GO:0005832">
    <property type="term" value="C:chaperonin-containing T-complex"/>
    <property type="evidence" value="ECO:0007669"/>
    <property type="project" value="UniProtKB-ARBA"/>
</dbReference>
<protein>
    <recommendedName>
        <fullName evidence="7">T-complex protein 1 subunit epsilon</fullName>
    </recommendedName>
    <alternativeName>
        <fullName evidence="8">CCT-epsilon</fullName>
    </alternativeName>
</protein>